<dbReference type="GO" id="GO:0009289">
    <property type="term" value="C:pilus"/>
    <property type="evidence" value="ECO:0007669"/>
    <property type="project" value="UniProtKB-SubCell"/>
</dbReference>
<dbReference type="InterPro" id="IPR036937">
    <property type="entry name" value="Adhesion_dom_fimbrial_sf"/>
</dbReference>
<feature type="chain" id="PRO_5020758856" evidence="5">
    <location>
        <begin position="28"/>
        <end position="322"/>
    </location>
</feature>
<gene>
    <name evidence="7" type="ORF">EVS84_20895</name>
</gene>
<dbReference type="EMBL" id="SEUB01000008">
    <property type="protein sequence ID" value="RYM39137.1"/>
    <property type="molecule type" value="Genomic_DNA"/>
</dbReference>
<feature type="domain" description="Fimbrial-type adhesion" evidence="6">
    <location>
        <begin position="188"/>
        <end position="321"/>
    </location>
</feature>
<dbReference type="Proteomes" id="UP000291107">
    <property type="component" value="Unassembled WGS sequence"/>
</dbReference>
<dbReference type="GO" id="GO:0043709">
    <property type="term" value="P:cell adhesion involved in single-species biofilm formation"/>
    <property type="evidence" value="ECO:0007669"/>
    <property type="project" value="TreeGrafter"/>
</dbReference>
<dbReference type="InterPro" id="IPR008966">
    <property type="entry name" value="Adhesion_dom_sf"/>
</dbReference>
<dbReference type="Gene3D" id="2.60.40.1090">
    <property type="entry name" value="Fimbrial-type adhesion domain"/>
    <property type="match status" value="1"/>
</dbReference>
<name>A0A4V1WH29_9PSED</name>
<evidence type="ECO:0000259" key="6">
    <source>
        <dbReference type="Pfam" id="PF00419"/>
    </source>
</evidence>
<accession>A0A4V1WH29</accession>
<proteinExistence type="inferred from homology"/>
<comment type="similarity">
    <text evidence="2">Belongs to the fimbrial protein family.</text>
</comment>
<reference evidence="7 8" key="1">
    <citation type="submission" date="2019-02" db="EMBL/GenBank/DDBJ databases">
        <title>Genome of Pseudomonas korensis isolated from heavy metal contaminated environment.</title>
        <authorList>
            <person name="Ayangbenro A.S."/>
            <person name="Babalola O."/>
        </authorList>
    </citation>
    <scope>NUCLEOTIDE SEQUENCE [LARGE SCALE GENOMIC DNA]</scope>
    <source>
        <strain evidence="7 8">AB36</strain>
    </source>
</reference>
<comment type="caution">
    <text evidence="7">The sequence shown here is derived from an EMBL/GenBank/DDBJ whole genome shotgun (WGS) entry which is preliminary data.</text>
</comment>
<dbReference type="RefSeq" id="WP_129999565.1">
    <property type="nucleotide sequence ID" value="NZ_SEUB01000008.1"/>
</dbReference>
<sequence>MKRFQIQRSLRFCTAVTLLACASNAMAGSCVAVDSKLDTLNFGASLASSTLNIAADTPNGTVVYQDTVQSVGHIWSCSKTSMFGFLMNPKLGTASGTETLFPLGKSGLSYRIWFTALDRYQSAPQAIAPNTSYGFGANSVRLEIVKTGALAPKVNIDAGYLGSLQDDDLILKKLNLMNPIVLNAASCETPSVPVAMGDDYQLHEFREAGAKPRTVRFDIALNQCQTGIKKVTYSLKANTQVIDATKGIVALNAGSTAKGIGLQVMNEAGQPIAFDTIYPFDAFTTTGLNFKIPLSAAYYRLGNEELSAGSANTEVTFIVNYL</sequence>
<evidence type="ECO:0000313" key="8">
    <source>
        <dbReference type="Proteomes" id="UP000291107"/>
    </source>
</evidence>
<dbReference type="AlphaFoldDB" id="A0A4V1WH29"/>
<protein>
    <submittedName>
        <fullName evidence="7">Oxidoreductase</fullName>
    </submittedName>
</protein>
<evidence type="ECO:0000256" key="3">
    <source>
        <dbReference type="ARBA" id="ARBA00022729"/>
    </source>
</evidence>
<dbReference type="PANTHER" id="PTHR33420:SF3">
    <property type="entry name" value="FIMBRIAL SUBUNIT ELFA"/>
    <property type="match status" value="1"/>
</dbReference>
<evidence type="ECO:0000313" key="7">
    <source>
        <dbReference type="EMBL" id="RYM39137.1"/>
    </source>
</evidence>
<evidence type="ECO:0000256" key="5">
    <source>
        <dbReference type="SAM" id="SignalP"/>
    </source>
</evidence>
<organism evidence="7 8">
    <name type="scientific">Pseudomonas koreensis</name>
    <dbReference type="NCBI Taxonomy" id="198620"/>
    <lineage>
        <taxon>Bacteria</taxon>
        <taxon>Pseudomonadati</taxon>
        <taxon>Pseudomonadota</taxon>
        <taxon>Gammaproteobacteria</taxon>
        <taxon>Pseudomonadales</taxon>
        <taxon>Pseudomonadaceae</taxon>
        <taxon>Pseudomonas</taxon>
    </lineage>
</organism>
<evidence type="ECO:0000256" key="2">
    <source>
        <dbReference type="ARBA" id="ARBA00006671"/>
    </source>
</evidence>
<keyword evidence="3 5" id="KW-0732">Signal</keyword>
<dbReference type="Pfam" id="PF00419">
    <property type="entry name" value="Fimbrial"/>
    <property type="match status" value="1"/>
</dbReference>
<evidence type="ECO:0000256" key="4">
    <source>
        <dbReference type="ARBA" id="ARBA00023263"/>
    </source>
</evidence>
<dbReference type="PROSITE" id="PS51257">
    <property type="entry name" value="PROKAR_LIPOPROTEIN"/>
    <property type="match status" value="1"/>
</dbReference>
<evidence type="ECO:0000256" key="1">
    <source>
        <dbReference type="ARBA" id="ARBA00004561"/>
    </source>
</evidence>
<keyword evidence="4" id="KW-0281">Fimbrium</keyword>
<dbReference type="InterPro" id="IPR050263">
    <property type="entry name" value="Bact_Fimbrial_Adh_Pro"/>
</dbReference>
<dbReference type="InterPro" id="IPR000259">
    <property type="entry name" value="Adhesion_dom_fimbrial"/>
</dbReference>
<dbReference type="PANTHER" id="PTHR33420">
    <property type="entry name" value="FIMBRIAL SUBUNIT ELFA-RELATED"/>
    <property type="match status" value="1"/>
</dbReference>
<feature type="signal peptide" evidence="5">
    <location>
        <begin position="1"/>
        <end position="27"/>
    </location>
</feature>
<dbReference type="SUPFAM" id="SSF49401">
    <property type="entry name" value="Bacterial adhesins"/>
    <property type="match status" value="1"/>
</dbReference>
<comment type="subcellular location">
    <subcellularLocation>
        <location evidence="1">Fimbrium</location>
    </subcellularLocation>
</comment>
<dbReference type="Gene3D" id="2.60.40.3310">
    <property type="match status" value="1"/>
</dbReference>